<feature type="compositionally biased region" description="Low complexity" evidence="7">
    <location>
        <begin position="481"/>
        <end position="494"/>
    </location>
</feature>
<feature type="region of interest" description="Disordered" evidence="7">
    <location>
        <begin position="669"/>
        <end position="819"/>
    </location>
</feature>
<evidence type="ECO:0000256" key="5">
    <source>
        <dbReference type="ARBA" id="ARBA00022737"/>
    </source>
</evidence>
<dbReference type="GO" id="GO:0005201">
    <property type="term" value="F:extracellular matrix structural constituent"/>
    <property type="evidence" value="ECO:0007669"/>
    <property type="project" value="InterPro"/>
</dbReference>
<dbReference type="FunFam" id="2.60.120.1000:FF:000007">
    <property type="entry name" value="Collagen type V alpha 3 chain"/>
    <property type="match status" value="1"/>
</dbReference>
<feature type="compositionally biased region" description="Low complexity" evidence="7">
    <location>
        <begin position="590"/>
        <end position="608"/>
    </location>
</feature>
<evidence type="ECO:0000256" key="7">
    <source>
        <dbReference type="SAM" id="MobiDB-lite"/>
    </source>
</evidence>
<feature type="region of interest" description="Disordered" evidence="7">
    <location>
        <begin position="471"/>
        <end position="615"/>
    </location>
</feature>
<dbReference type="PROSITE" id="PS51461">
    <property type="entry name" value="NC1_FIB"/>
    <property type="match status" value="1"/>
</dbReference>
<accession>A0A8C4LQ30</accession>
<keyword evidence="4 8" id="KW-0732">Signal</keyword>
<dbReference type="SMART" id="SM00038">
    <property type="entry name" value="COLFI"/>
    <property type="match status" value="1"/>
</dbReference>
<feature type="region of interest" description="Disordered" evidence="7">
    <location>
        <begin position="1005"/>
        <end position="1068"/>
    </location>
</feature>
<dbReference type="InterPro" id="IPR013320">
    <property type="entry name" value="ConA-like_dom_sf"/>
</dbReference>
<dbReference type="InterPro" id="IPR050938">
    <property type="entry name" value="Collagen_Structural_Proteins"/>
</dbReference>
<gene>
    <name evidence="10" type="primary">COL5A3</name>
</gene>
<comment type="subcellular location">
    <subcellularLocation>
        <location evidence="1">Secreted</location>
    </subcellularLocation>
</comment>
<feature type="signal peptide" evidence="8">
    <location>
        <begin position="1"/>
        <end position="29"/>
    </location>
</feature>
<feature type="compositionally biased region" description="Polar residues" evidence="7">
    <location>
        <begin position="1137"/>
        <end position="1146"/>
    </location>
</feature>
<dbReference type="PANTHER" id="PTHR37456:SF6">
    <property type="entry name" value="COLLAGEN ALPHA-1(XXIII) CHAIN-LIKE ISOFORM X2"/>
    <property type="match status" value="1"/>
</dbReference>
<keyword evidence="3" id="KW-0272">Extracellular matrix</keyword>
<dbReference type="Ensembl" id="ENSEAST00005016521.1">
    <property type="protein sequence ID" value="ENSEASP00005015186.1"/>
    <property type="gene ID" value="ENSEASG00005010596.1"/>
</dbReference>
<feature type="compositionally biased region" description="Low complexity" evidence="7">
    <location>
        <begin position="952"/>
        <end position="961"/>
    </location>
</feature>
<evidence type="ECO:0000259" key="9">
    <source>
        <dbReference type="PROSITE" id="PS51461"/>
    </source>
</evidence>
<feature type="compositionally biased region" description="Low complexity" evidence="7">
    <location>
        <begin position="854"/>
        <end position="878"/>
    </location>
</feature>
<dbReference type="Pfam" id="PF01391">
    <property type="entry name" value="Collagen"/>
    <property type="match status" value="5"/>
</dbReference>
<dbReference type="GO" id="GO:0005581">
    <property type="term" value="C:collagen trimer"/>
    <property type="evidence" value="ECO:0007669"/>
    <property type="project" value="UniProtKB-KW"/>
</dbReference>
<evidence type="ECO:0000256" key="3">
    <source>
        <dbReference type="ARBA" id="ARBA00022530"/>
    </source>
</evidence>
<feature type="domain" description="Fibrillar collagen NC1" evidence="9">
    <location>
        <begin position="1177"/>
        <end position="1407"/>
    </location>
</feature>
<evidence type="ECO:0000256" key="4">
    <source>
        <dbReference type="ARBA" id="ARBA00022729"/>
    </source>
</evidence>
<sequence length="1408" mass="144231">MGSRRGLGQPRAGLCLLLASLQLLPRTQAAEPVDVLKVLGVRGGQAGVPVGPGLCPQRAPEGDRAFRVGKASTLGVPTRELFPDGHFPENFSVLVTLRGQPANQSVLLSIYDEGGARQLGLALGPALGLLGDPFRPLPQRVNLTDGRWHRVAVSVDGGMVTLVADCEPQLPVLGQGPRFISTAGLTVLGTQDLGEETFEGDIQELLISPDPQAAFQACERYLPGCAHLDPTATGAPQGDPETPPPRRKGKGKGKKKGRGRKGKGRKKKNKETLTPSPPPGSLENQTSTDIPQTETPAPTLSLTPTPLVLTTAVTTGHNIAITEVGGLNPDSETELGTLETSLAKEDMEGGRPTMWPDFWAAERSLQTQFQILPVSLGGWVRCGGRDSCLEPHTTTSSLLLFKILPRMPSHQPRGPAGLPGIPGIDGIRGLPGTVIMMPFQFVSSSLKGPPVSFQQAQAQAVLQQAQLSMKGPPGPVGLTGRPGPVGLPGYPGLKGEMGEMGPQGPRGLQGPLGPPGREGKMGRSGADGARGLPGDTGPKGDRGFDGLPGLPGEKGQRGDFGHVGQPGPPGEDGAKGAEGPPGPTGQAGEPGPRGLIGPRGSPGPLGRPVRMSSSMHTPLCHTPACPFLAFLSSACHFRCLVSLPTSQCLRCRLLYVCLFWSHTLSSPRMSLLPLQGKTGDAGPLGERGPPGPPGPPGEQGLPGLEGREGAKGDLGPPGPLGKEGTPGPRGFPGPQGARGDPGPTGLKGDKGPPGPVGANGSPGERGPVGPAGGIGLPGQSGGQGPVGPAGEKGSPVRRTWPPWPHRQRWDPRAPGASGASWSCWSFWRGRGQVGAPGHKGSKGDKGDAGPPGPTGIRGPPGHPGAPGADGAQGRRGPPGLFGQKGDDGVRGFVGLIGPPGLQGLPGPPGEKGEVGDVGSMVWTTGKGVGAGWRWPLDGWGGSQGEVGEKGDSGPSGAAGPPGKKGPPGEDGAKGNAPQFPPLHDGSWLGLRSRCSLTLSAPPLPCPLQGELGPDGPPGRTGPAGARGPPGRVGPEGLPGIPGPVGEPGLLGPPGQIGPPGPLVRDSFVPEGLGHIGLIGLIGPPGEAGEKGDRGLPGVQGPPGSKGEAGPPGPMGSLGHPGPPGVAGPLGQKGSKGSPVSTCSSPGSHIPGPSADLHGLRRRRRSLSGLGAPEGGLEEVLASLTSLSLELEQLRRPPGTAERPGLVCSELRRNHPHLPDGEYWIDPNQGCAGDALRVFCNFTAGGETCLSPDKKFEMVKLASWSKEKPGNWYSTFRRGKKFSYVDADGSPVSVVQLTFLKLLSATARQSFTYSCQNSAAWLDEAAGDYGRSLRFLGANGEELSFNQTAAATITVPYDGCRLRKGQTRTLLEFTSSRVGFLPLWDVAATDFGQTNQKFGFELGPVCFSS</sequence>
<feature type="compositionally biased region" description="Low complexity" evidence="7">
    <location>
        <begin position="1020"/>
        <end position="1038"/>
    </location>
</feature>
<reference evidence="10" key="1">
    <citation type="submission" date="2023-03" db="UniProtKB">
        <authorList>
            <consortium name="Ensembl"/>
        </authorList>
    </citation>
    <scope>IDENTIFICATION</scope>
</reference>
<dbReference type="SUPFAM" id="SSF49899">
    <property type="entry name" value="Concanavalin A-like lectins/glucanases"/>
    <property type="match status" value="1"/>
</dbReference>
<dbReference type="InterPro" id="IPR008160">
    <property type="entry name" value="Collagen"/>
</dbReference>
<evidence type="ECO:0000256" key="1">
    <source>
        <dbReference type="ARBA" id="ARBA00004613"/>
    </source>
</evidence>
<evidence type="ECO:0000256" key="8">
    <source>
        <dbReference type="SAM" id="SignalP"/>
    </source>
</evidence>
<dbReference type="InterPro" id="IPR048287">
    <property type="entry name" value="TSPN-like_N"/>
</dbReference>
<dbReference type="Pfam" id="PF01410">
    <property type="entry name" value="COLFI"/>
    <property type="match status" value="1"/>
</dbReference>
<feature type="compositionally biased region" description="Low complexity" evidence="7">
    <location>
        <begin position="293"/>
        <end position="304"/>
    </location>
</feature>
<organism evidence="10">
    <name type="scientific">Equus asinus asinus</name>
    <dbReference type="NCBI Taxonomy" id="83772"/>
    <lineage>
        <taxon>Eukaryota</taxon>
        <taxon>Metazoa</taxon>
        <taxon>Chordata</taxon>
        <taxon>Craniata</taxon>
        <taxon>Vertebrata</taxon>
        <taxon>Euteleostomi</taxon>
        <taxon>Mammalia</taxon>
        <taxon>Eutheria</taxon>
        <taxon>Laurasiatheria</taxon>
        <taxon>Perissodactyla</taxon>
        <taxon>Equidae</taxon>
        <taxon>Equus</taxon>
    </lineage>
</organism>
<dbReference type="FunFam" id="2.60.120.200:FF:000136">
    <property type="entry name" value="Collagen type V alpha 3 chain"/>
    <property type="match status" value="1"/>
</dbReference>
<proteinExistence type="predicted"/>
<protein>
    <submittedName>
        <fullName evidence="10">Collagen type V alpha 3 chain</fullName>
    </submittedName>
</protein>
<feature type="region of interest" description="Disordered" evidence="7">
    <location>
        <begin position="832"/>
        <end position="984"/>
    </location>
</feature>
<feature type="region of interest" description="Disordered" evidence="7">
    <location>
        <begin position="229"/>
        <end position="304"/>
    </location>
</feature>
<feature type="compositionally biased region" description="Low complexity" evidence="7">
    <location>
        <begin position="502"/>
        <end position="511"/>
    </location>
</feature>
<feature type="compositionally biased region" description="Gly residues" evidence="7">
    <location>
        <begin position="769"/>
        <end position="787"/>
    </location>
</feature>
<feature type="compositionally biased region" description="Low complexity" evidence="7">
    <location>
        <begin position="893"/>
        <end position="904"/>
    </location>
</feature>
<dbReference type="GO" id="GO:0005576">
    <property type="term" value="C:extracellular region"/>
    <property type="evidence" value="ECO:0007669"/>
    <property type="project" value="UniProtKB-SubCell"/>
</dbReference>
<feature type="compositionally biased region" description="Basic residues" evidence="7">
    <location>
        <begin position="245"/>
        <end position="269"/>
    </location>
</feature>
<dbReference type="Gene3D" id="2.60.120.1000">
    <property type="match status" value="1"/>
</dbReference>
<feature type="chain" id="PRO_5034419105" evidence="8">
    <location>
        <begin position="30"/>
        <end position="1408"/>
    </location>
</feature>
<evidence type="ECO:0000256" key="2">
    <source>
        <dbReference type="ARBA" id="ARBA00022525"/>
    </source>
</evidence>
<evidence type="ECO:0000256" key="6">
    <source>
        <dbReference type="ARBA" id="ARBA00023119"/>
    </source>
</evidence>
<feature type="compositionally biased region" description="Polar residues" evidence="7">
    <location>
        <begin position="282"/>
        <end position="292"/>
    </location>
</feature>
<dbReference type="Gene3D" id="2.60.120.200">
    <property type="match status" value="1"/>
</dbReference>
<keyword evidence="2" id="KW-0964">Secreted</keyword>
<feature type="region of interest" description="Disordered" evidence="7">
    <location>
        <begin position="1083"/>
        <end position="1157"/>
    </location>
</feature>
<dbReference type="PANTHER" id="PTHR37456">
    <property type="entry name" value="SI:CH211-266K2.1"/>
    <property type="match status" value="1"/>
</dbReference>
<evidence type="ECO:0000313" key="10">
    <source>
        <dbReference type="Ensembl" id="ENSEASP00005015186.1"/>
    </source>
</evidence>
<keyword evidence="6" id="KW-0176">Collagen</keyword>
<dbReference type="SMART" id="SM00210">
    <property type="entry name" value="TSPN"/>
    <property type="match status" value="1"/>
</dbReference>
<dbReference type="InterPro" id="IPR000885">
    <property type="entry name" value="Fib_collagen_C"/>
</dbReference>
<name>A0A8C4LQ30_EQUAS</name>
<keyword evidence="5" id="KW-0677">Repeat</keyword>